<dbReference type="GO" id="GO:0004252">
    <property type="term" value="F:serine-type endopeptidase activity"/>
    <property type="evidence" value="ECO:0007669"/>
    <property type="project" value="TreeGrafter"/>
</dbReference>
<reference evidence="3" key="1">
    <citation type="submission" date="2021-05" db="EMBL/GenBank/DDBJ databases">
        <title>Energy efficiency and biological interactions define the core microbiome of deep oligotrophic groundwater.</title>
        <authorList>
            <person name="Mehrshad M."/>
            <person name="Lopez-Fernandez M."/>
            <person name="Bell E."/>
            <person name="Bernier-Latmani R."/>
            <person name="Bertilsson S."/>
            <person name="Dopson M."/>
        </authorList>
    </citation>
    <scope>NUCLEOTIDE SEQUENCE</scope>
    <source>
        <strain evidence="3">Modern_marine.mb.64</strain>
    </source>
</reference>
<dbReference type="EMBL" id="JAHJDP010000065">
    <property type="protein sequence ID" value="MBU2691533.1"/>
    <property type="molecule type" value="Genomic_DNA"/>
</dbReference>
<feature type="domain" description="Peptidase S9 prolyl oligopeptidase catalytic" evidence="2">
    <location>
        <begin position="419"/>
        <end position="632"/>
    </location>
</feature>
<protein>
    <submittedName>
        <fullName evidence="3">S9 family peptidase</fullName>
    </submittedName>
</protein>
<name>A0A948RV21_UNCEI</name>
<dbReference type="InterPro" id="IPR011042">
    <property type="entry name" value="6-blade_b-propeller_TolB-like"/>
</dbReference>
<dbReference type="InterPro" id="IPR001375">
    <property type="entry name" value="Peptidase_S9_cat"/>
</dbReference>
<evidence type="ECO:0000313" key="3">
    <source>
        <dbReference type="EMBL" id="MBU2691533.1"/>
    </source>
</evidence>
<dbReference type="PANTHER" id="PTHR42776">
    <property type="entry name" value="SERINE PEPTIDASE S9 FAMILY MEMBER"/>
    <property type="match status" value="1"/>
</dbReference>
<organism evidence="3 4">
    <name type="scientific">Eiseniibacteriota bacterium</name>
    <dbReference type="NCBI Taxonomy" id="2212470"/>
    <lineage>
        <taxon>Bacteria</taxon>
        <taxon>Candidatus Eiseniibacteriota</taxon>
    </lineage>
</organism>
<dbReference type="Gene3D" id="3.40.50.1820">
    <property type="entry name" value="alpha/beta hydrolase"/>
    <property type="match status" value="1"/>
</dbReference>
<dbReference type="PANTHER" id="PTHR42776:SF27">
    <property type="entry name" value="DIPEPTIDYL PEPTIDASE FAMILY MEMBER 6"/>
    <property type="match status" value="1"/>
</dbReference>
<dbReference type="GO" id="GO:0006508">
    <property type="term" value="P:proteolysis"/>
    <property type="evidence" value="ECO:0007669"/>
    <property type="project" value="InterPro"/>
</dbReference>
<dbReference type="SUPFAM" id="SSF53474">
    <property type="entry name" value="alpha/beta-Hydrolases"/>
    <property type="match status" value="1"/>
</dbReference>
<comment type="caution">
    <text evidence="3">The sequence shown here is derived from an EMBL/GenBank/DDBJ whole genome shotgun (WGS) entry which is preliminary data.</text>
</comment>
<proteinExistence type="predicted"/>
<accession>A0A948RV21</accession>
<dbReference type="Gene3D" id="2.120.10.30">
    <property type="entry name" value="TolB, C-terminal domain"/>
    <property type="match status" value="1"/>
</dbReference>
<dbReference type="AlphaFoldDB" id="A0A948RV21"/>
<dbReference type="PROSITE" id="PS51257">
    <property type="entry name" value="PROKAR_LIPOPROTEIN"/>
    <property type="match status" value="1"/>
</dbReference>
<evidence type="ECO:0000313" key="4">
    <source>
        <dbReference type="Proteomes" id="UP000777784"/>
    </source>
</evidence>
<dbReference type="InterPro" id="IPR029058">
    <property type="entry name" value="AB_hydrolase_fold"/>
</dbReference>
<dbReference type="Pfam" id="PF00326">
    <property type="entry name" value="Peptidase_S9"/>
    <property type="match status" value="1"/>
</dbReference>
<gene>
    <name evidence="3" type="ORF">KJ970_11455</name>
</gene>
<keyword evidence="1" id="KW-0378">Hydrolase</keyword>
<dbReference type="Proteomes" id="UP000777784">
    <property type="component" value="Unassembled WGS sequence"/>
</dbReference>
<evidence type="ECO:0000259" key="2">
    <source>
        <dbReference type="Pfam" id="PF00326"/>
    </source>
</evidence>
<evidence type="ECO:0000256" key="1">
    <source>
        <dbReference type="ARBA" id="ARBA00022801"/>
    </source>
</evidence>
<dbReference type="SUPFAM" id="SSF82171">
    <property type="entry name" value="DPP6 N-terminal domain-like"/>
    <property type="match status" value="1"/>
</dbReference>
<sequence>MLRRIIFCGLLSILFLGIMGCATQTIDKEVRLIPMEDFFRNPQKARFQLSPDGAHLAFLMPWENRMNVHIQKIGSEEITRITEATARDIMGYAWANNSRIIFIQDTGGDENFRAYAVDIDGSNPKDLTPFENVRVSIVDELEDIDDEMLISMNRRNPRVFDVYRININTGDMALAAENPGNISLWLTDHEGKVRVATTSDGVNESILYRETESDPFHVAVTTNFKDTIAPLFFTFDNKNLYVRSNIDRDKSAIFSYDIANAKPLDLIYENPDVDVDYLMHSKARKVITAATYTTEKRHFHFLDDDRRELQETLEAKLPGYEVNVVSASKDETKVLVRTYSDKSIGAYYFYNRSSGDFQKLVDISPWLNEKEMGSMEPISYKSRDGLTIHGYLTIPSWKEPKNLPVVVYPHGGPHARDRWGFNPELQFLVNRGYAVLQMNFRGSTGYGKAFWTASFKQWGLTMQDDITDGVQYLIDQGIADPTRIGIYGTSYGGYAALAGLAFTPDLYACGVSMAGLSNLFTTLSSIPPYWELGRQMFYEMIGDPEKDKELLEGASPLFHADEIKAPLFVAQGVNDPRAKKAEADQIVEALKAKGIDVPYMLKDNEGHGFMNEENRFEFYRAMEEFLGKHLGGRVEPHK</sequence>